<dbReference type="InterPro" id="IPR047139">
    <property type="entry name" value="ANKZ1/VMS1"/>
</dbReference>
<feature type="region of interest" description="Disordered" evidence="12">
    <location>
        <begin position="481"/>
        <end position="500"/>
    </location>
</feature>
<feature type="region of interest" description="Disordered" evidence="12">
    <location>
        <begin position="272"/>
        <end position="291"/>
    </location>
</feature>
<dbReference type="InterPro" id="IPR002110">
    <property type="entry name" value="Ankyrin_rpt"/>
</dbReference>
<dbReference type="PANTHER" id="PTHR16036">
    <property type="entry name" value="ANKYRIN REPEAT AND ZINC FINGER DOMAIN-CONTAINING PROTEIN 1"/>
    <property type="match status" value="1"/>
</dbReference>
<comment type="subcellular location">
    <subcellularLocation>
        <location evidence="1">Cytoplasm</location>
    </subcellularLocation>
</comment>
<evidence type="ECO:0000259" key="13">
    <source>
        <dbReference type="PROSITE" id="PS52044"/>
    </source>
</evidence>
<feature type="compositionally biased region" description="Acidic residues" evidence="12">
    <location>
        <begin position="129"/>
        <end position="148"/>
    </location>
</feature>
<dbReference type="PROSITE" id="PS52044">
    <property type="entry name" value="VLRF1"/>
    <property type="match status" value="1"/>
</dbReference>
<dbReference type="PANTHER" id="PTHR16036:SF2">
    <property type="entry name" value="TRNA ENDONUCLEASE ANKZF1"/>
    <property type="match status" value="1"/>
</dbReference>
<keyword evidence="3 11" id="KW-0963">Cytoplasm</keyword>
<feature type="region of interest" description="Disordered" evidence="12">
    <location>
        <begin position="599"/>
        <end position="628"/>
    </location>
</feature>
<keyword evidence="5" id="KW-0677">Repeat</keyword>
<evidence type="ECO:0000256" key="6">
    <source>
        <dbReference type="ARBA" id="ARBA00022759"/>
    </source>
</evidence>
<dbReference type="PROSITE" id="PS50088">
    <property type="entry name" value="ANK_REPEAT"/>
    <property type="match status" value="1"/>
</dbReference>
<dbReference type="Pfam" id="PF18826">
    <property type="entry name" value="bVLRF1"/>
    <property type="match status" value="1"/>
</dbReference>
<dbReference type="SUPFAM" id="SSF48403">
    <property type="entry name" value="Ankyrin repeat"/>
    <property type="match status" value="1"/>
</dbReference>
<evidence type="ECO:0000256" key="2">
    <source>
        <dbReference type="ARBA" id="ARBA00009262"/>
    </source>
</evidence>
<feature type="compositionally biased region" description="Basic and acidic residues" evidence="12">
    <location>
        <begin position="602"/>
        <end position="614"/>
    </location>
</feature>
<dbReference type="GO" id="GO:0005737">
    <property type="term" value="C:cytoplasm"/>
    <property type="evidence" value="ECO:0007669"/>
    <property type="project" value="UniProtKB-SubCell"/>
</dbReference>
<dbReference type="InterPro" id="IPR036770">
    <property type="entry name" value="Ankyrin_rpt-contain_sf"/>
</dbReference>
<evidence type="ECO:0000256" key="4">
    <source>
        <dbReference type="ARBA" id="ARBA00022722"/>
    </source>
</evidence>
<proteinExistence type="inferred from homology"/>
<evidence type="ECO:0000256" key="12">
    <source>
        <dbReference type="SAM" id="MobiDB-lite"/>
    </source>
</evidence>
<dbReference type="GO" id="GO:0004519">
    <property type="term" value="F:endonuclease activity"/>
    <property type="evidence" value="ECO:0007669"/>
    <property type="project" value="UniProtKB-KW"/>
</dbReference>
<gene>
    <name evidence="14" type="ORF">SELO1098_LOCUS21515</name>
</gene>
<keyword evidence="4 11" id="KW-0540">Nuclease</keyword>
<evidence type="ECO:0000256" key="9">
    <source>
        <dbReference type="ARBA" id="ARBA00023054"/>
    </source>
</evidence>
<feature type="repeat" description="ANK" evidence="10">
    <location>
        <begin position="523"/>
        <end position="555"/>
    </location>
</feature>
<evidence type="ECO:0000256" key="7">
    <source>
        <dbReference type="ARBA" id="ARBA00022801"/>
    </source>
</evidence>
<keyword evidence="6 11" id="KW-0255">Endonuclease</keyword>
<feature type="compositionally biased region" description="Low complexity" evidence="12">
    <location>
        <begin position="483"/>
        <end position="499"/>
    </location>
</feature>
<feature type="domain" description="VLRF1" evidence="13">
    <location>
        <begin position="235"/>
        <end position="390"/>
    </location>
</feature>
<dbReference type="AlphaFoldDB" id="A0A7S3HE92"/>
<feature type="compositionally biased region" description="Basic residues" evidence="12">
    <location>
        <begin position="615"/>
        <end position="627"/>
    </location>
</feature>
<reference evidence="14" key="1">
    <citation type="submission" date="2021-01" db="EMBL/GenBank/DDBJ databases">
        <authorList>
            <person name="Corre E."/>
            <person name="Pelletier E."/>
            <person name="Niang G."/>
            <person name="Scheremetjew M."/>
            <person name="Finn R."/>
            <person name="Kale V."/>
            <person name="Holt S."/>
            <person name="Cochrane G."/>
            <person name="Meng A."/>
            <person name="Brown T."/>
            <person name="Cohen L."/>
        </authorList>
    </citation>
    <scope>NUCLEOTIDE SEQUENCE</scope>
    <source>
        <strain evidence="14">CCAP 955/1</strain>
    </source>
</reference>
<evidence type="ECO:0000313" key="14">
    <source>
        <dbReference type="EMBL" id="CAE0292665.1"/>
    </source>
</evidence>
<dbReference type="EMBL" id="HBIC01041949">
    <property type="protein sequence ID" value="CAE0292665.1"/>
    <property type="molecule type" value="Transcribed_RNA"/>
</dbReference>
<comment type="similarity">
    <text evidence="2 11">Belongs to the ANKZF1/VMS1 family.</text>
</comment>
<dbReference type="Gene3D" id="1.25.40.20">
    <property type="entry name" value="Ankyrin repeat-containing domain"/>
    <property type="match status" value="1"/>
</dbReference>
<evidence type="ECO:0000256" key="10">
    <source>
        <dbReference type="PROSITE-ProRule" id="PRU00023"/>
    </source>
</evidence>
<organism evidence="14">
    <name type="scientific">Spumella elongata</name>
    <dbReference type="NCBI Taxonomy" id="89044"/>
    <lineage>
        <taxon>Eukaryota</taxon>
        <taxon>Sar</taxon>
        <taxon>Stramenopiles</taxon>
        <taxon>Ochrophyta</taxon>
        <taxon>Chrysophyceae</taxon>
        <taxon>Chromulinales</taxon>
        <taxon>Chromulinaceae</taxon>
        <taxon>Spumella</taxon>
    </lineage>
</organism>
<sequence length="708" mass="77153">MTQSQQQLDAWLKKRGGWNGTKKSTKVSIFALPVECIPCLSVGGNGNGDAGTESALVKPVQTEVAKSASRGLTCIACHLVFDDVREQQLHFKSDLHLLNLKRRVHGLSVLLNSDADTNDLAETGKDPLSTEEDDEGSDGSEDREADIDTETIDSENFLPTGFTNEVGSISKEFSAQRGSTLHLRDVQLPLWELVVSTGMFPSGSVFHTREWSNHTDASQPSPWAQLSAQVEHIRRNKICGVFLLRSGRFAGAIFDGQNLLIHKVMRRYTVRAKAGGGQSSHDNKSGKAKSAGAMLRRYGEQALKEDIAACLALWSGHIQSCSLILISAPKTMRSSLFDTPENPNSNNSTGGNGTGGVLAKDDPRIAYVPFMVDRPTLDEAKMVHDRCTSVYFNRTDIVAAEASKEDAFFDTPVTGILKTSSHPAPRAEANADTSNQLALMYSPISTRLFEAISSNDQAGALIVLEEAVAQGGSLEVFEQPVHSNTDADSASAPSSAAAEENAKRVAHQVELHVVLDLVDGLTHLTTPLHAAAERGMSDLVTQLLTLGASPMPSDIRGRTSYFVAKDKETRDAFRRYRATPEGEDRWDWNAAGVGAALSEETEQAKKLREKEKEKEKKKRAAQRKKEAKVKEEEEALQAQQQLVAQQEEAKQRAENARFNAGVCASCNVSLYGKLALDLYDYKCCGGACVMQLRRKLAADAAMKRFQTS</sequence>
<evidence type="ECO:0000256" key="8">
    <source>
        <dbReference type="ARBA" id="ARBA00023043"/>
    </source>
</evidence>
<evidence type="ECO:0000256" key="3">
    <source>
        <dbReference type="ARBA" id="ARBA00022490"/>
    </source>
</evidence>
<keyword evidence="8 10" id="KW-0040">ANK repeat</keyword>
<evidence type="ECO:0000256" key="11">
    <source>
        <dbReference type="PROSITE-ProRule" id="PRU01389"/>
    </source>
</evidence>
<keyword evidence="9" id="KW-0175">Coiled coil</keyword>
<dbReference type="GO" id="GO:0016787">
    <property type="term" value="F:hydrolase activity"/>
    <property type="evidence" value="ECO:0007669"/>
    <property type="project" value="UniProtKB-KW"/>
</dbReference>
<feature type="region of interest" description="Disordered" evidence="12">
    <location>
        <begin position="118"/>
        <end position="148"/>
    </location>
</feature>
<evidence type="ECO:0000256" key="5">
    <source>
        <dbReference type="ARBA" id="ARBA00022737"/>
    </source>
</evidence>
<accession>A0A7S3HE92</accession>
<dbReference type="GO" id="GO:0036503">
    <property type="term" value="P:ERAD pathway"/>
    <property type="evidence" value="ECO:0007669"/>
    <property type="project" value="TreeGrafter"/>
</dbReference>
<comment type="domain">
    <text evidence="11">The VLRF1 domain mediates binding to the 60S ribosomal subunit.</text>
</comment>
<protein>
    <recommendedName>
        <fullName evidence="13">VLRF1 domain-containing protein</fullName>
    </recommendedName>
</protein>
<keyword evidence="7 11" id="KW-0378">Hydrolase</keyword>
<evidence type="ECO:0000256" key="1">
    <source>
        <dbReference type="ARBA" id="ARBA00004496"/>
    </source>
</evidence>
<dbReference type="PROSITE" id="PS50297">
    <property type="entry name" value="ANK_REP_REGION"/>
    <property type="match status" value="1"/>
</dbReference>
<name>A0A7S3HE92_9STRA</name>
<feature type="region of interest" description="Disordered" evidence="12">
    <location>
        <begin position="336"/>
        <end position="356"/>
    </location>
</feature>
<dbReference type="InterPro" id="IPR041175">
    <property type="entry name" value="VLRF1/Vms1"/>
</dbReference>
<feature type="active site" evidence="11">
    <location>
        <position position="278"/>
    </location>
</feature>